<dbReference type="VEuPathDB" id="VectorBase:LOC119162275"/>
<reference evidence="1" key="2">
    <citation type="submission" date="2021-09" db="EMBL/GenBank/DDBJ databases">
        <authorList>
            <person name="Jia N."/>
            <person name="Wang J."/>
            <person name="Shi W."/>
            <person name="Du L."/>
            <person name="Sun Y."/>
            <person name="Zhan W."/>
            <person name="Jiang J."/>
            <person name="Wang Q."/>
            <person name="Zhang B."/>
            <person name="Ji P."/>
            <person name="Sakyi L.B."/>
            <person name="Cui X."/>
            <person name="Yuan T."/>
            <person name="Jiang B."/>
            <person name="Yang W."/>
            <person name="Lam T.T.-Y."/>
            <person name="Chang Q."/>
            <person name="Ding S."/>
            <person name="Wang X."/>
            <person name="Zhu J."/>
            <person name="Ruan X."/>
            <person name="Zhao L."/>
            <person name="Wei J."/>
            <person name="Que T."/>
            <person name="Du C."/>
            <person name="Cheng J."/>
            <person name="Dai P."/>
            <person name="Han X."/>
            <person name="Huang E."/>
            <person name="Gao Y."/>
            <person name="Liu J."/>
            <person name="Shao H."/>
            <person name="Ye R."/>
            <person name="Li L."/>
            <person name="Wei W."/>
            <person name="Wang X."/>
            <person name="Wang C."/>
            <person name="Huo Q."/>
            <person name="Li W."/>
            <person name="Guo W."/>
            <person name="Chen H."/>
            <person name="Chen S."/>
            <person name="Zhou L."/>
            <person name="Zhou L."/>
            <person name="Ni X."/>
            <person name="Tian J."/>
            <person name="Zhou Y."/>
            <person name="Sheng Y."/>
            <person name="Liu T."/>
            <person name="Pan Y."/>
            <person name="Xia L."/>
            <person name="Li J."/>
            <person name="Zhao F."/>
            <person name="Cao W."/>
        </authorList>
    </citation>
    <scope>NUCLEOTIDE SEQUENCE</scope>
    <source>
        <strain evidence="1">Rmic-2018</strain>
        <tissue evidence="1">Larvae</tissue>
    </source>
</reference>
<comment type="caution">
    <text evidence="1">The sequence shown here is derived from an EMBL/GenBank/DDBJ whole genome shotgun (WGS) entry which is preliminary data.</text>
</comment>
<accession>A0A9J6DAN1</accession>
<dbReference type="Proteomes" id="UP000821866">
    <property type="component" value="Chromosome 8"/>
</dbReference>
<dbReference type="PANTHER" id="PTHR33327">
    <property type="entry name" value="ENDONUCLEASE"/>
    <property type="match status" value="1"/>
</dbReference>
<sequence>MPRRRAAGQRDRAANSGALSIYIVGVRTRQLPASSRRQMERDSAEQRKYHLVSALSPAAAEKASDLLSGLPSTTLYSTLKTALLERTTAPQRSRIQPLLSAEKLGNRRPSQLLRHMRKLMSDNTTSTDENLLRKLFLQRLPGNLQMVLATASTLDFNSLASLVDKVLEVATPSVCNVTPSFNNVSAALKTPFDTASLIDALCDRLEELVYVVERH</sequence>
<gene>
    <name evidence="1" type="ORF">HPB51_015652</name>
</gene>
<reference evidence="1" key="1">
    <citation type="journal article" date="2020" name="Cell">
        <title>Large-Scale Comparative Analyses of Tick Genomes Elucidate Their Genetic Diversity and Vector Capacities.</title>
        <authorList>
            <consortium name="Tick Genome and Microbiome Consortium (TIGMIC)"/>
            <person name="Jia N."/>
            <person name="Wang J."/>
            <person name="Shi W."/>
            <person name="Du L."/>
            <person name="Sun Y."/>
            <person name="Zhan W."/>
            <person name="Jiang J.F."/>
            <person name="Wang Q."/>
            <person name="Zhang B."/>
            <person name="Ji P."/>
            <person name="Bell-Sakyi L."/>
            <person name="Cui X.M."/>
            <person name="Yuan T.T."/>
            <person name="Jiang B.G."/>
            <person name="Yang W.F."/>
            <person name="Lam T.T."/>
            <person name="Chang Q.C."/>
            <person name="Ding S.J."/>
            <person name="Wang X.J."/>
            <person name="Zhu J.G."/>
            <person name="Ruan X.D."/>
            <person name="Zhao L."/>
            <person name="Wei J.T."/>
            <person name="Ye R.Z."/>
            <person name="Que T.C."/>
            <person name="Du C.H."/>
            <person name="Zhou Y.H."/>
            <person name="Cheng J.X."/>
            <person name="Dai P.F."/>
            <person name="Guo W.B."/>
            <person name="Han X.H."/>
            <person name="Huang E.J."/>
            <person name="Li L.F."/>
            <person name="Wei W."/>
            <person name="Gao Y.C."/>
            <person name="Liu J.Z."/>
            <person name="Shao H.Z."/>
            <person name="Wang X."/>
            <person name="Wang C.C."/>
            <person name="Yang T.C."/>
            <person name="Huo Q.B."/>
            <person name="Li W."/>
            <person name="Chen H.Y."/>
            <person name="Chen S.E."/>
            <person name="Zhou L.G."/>
            <person name="Ni X.B."/>
            <person name="Tian J.H."/>
            <person name="Sheng Y."/>
            <person name="Liu T."/>
            <person name="Pan Y.S."/>
            <person name="Xia L.Y."/>
            <person name="Li J."/>
            <person name="Zhao F."/>
            <person name="Cao W.C."/>
        </authorList>
    </citation>
    <scope>NUCLEOTIDE SEQUENCE</scope>
    <source>
        <strain evidence="1">Rmic-2018</strain>
    </source>
</reference>
<organism evidence="1 2">
    <name type="scientific">Rhipicephalus microplus</name>
    <name type="common">Cattle tick</name>
    <name type="synonym">Boophilus microplus</name>
    <dbReference type="NCBI Taxonomy" id="6941"/>
    <lineage>
        <taxon>Eukaryota</taxon>
        <taxon>Metazoa</taxon>
        <taxon>Ecdysozoa</taxon>
        <taxon>Arthropoda</taxon>
        <taxon>Chelicerata</taxon>
        <taxon>Arachnida</taxon>
        <taxon>Acari</taxon>
        <taxon>Parasitiformes</taxon>
        <taxon>Ixodida</taxon>
        <taxon>Ixodoidea</taxon>
        <taxon>Ixodidae</taxon>
        <taxon>Rhipicephalinae</taxon>
        <taxon>Rhipicephalus</taxon>
        <taxon>Boophilus</taxon>
    </lineage>
</organism>
<dbReference type="PANTHER" id="PTHR33327:SF3">
    <property type="entry name" value="RNA-DIRECTED DNA POLYMERASE"/>
    <property type="match status" value="1"/>
</dbReference>
<keyword evidence="2" id="KW-1185">Reference proteome</keyword>
<evidence type="ECO:0000313" key="2">
    <source>
        <dbReference type="Proteomes" id="UP000821866"/>
    </source>
</evidence>
<evidence type="ECO:0008006" key="3">
    <source>
        <dbReference type="Google" id="ProtNLM"/>
    </source>
</evidence>
<dbReference type="EMBL" id="JABSTU010000010">
    <property type="protein sequence ID" value="KAH8019026.1"/>
    <property type="molecule type" value="Genomic_DNA"/>
</dbReference>
<name>A0A9J6DAN1_RHIMP</name>
<proteinExistence type="predicted"/>
<protein>
    <recommendedName>
        <fullName evidence="3">Tick transposon</fullName>
    </recommendedName>
</protein>
<dbReference type="AlphaFoldDB" id="A0A9J6DAN1"/>
<evidence type="ECO:0000313" key="1">
    <source>
        <dbReference type="EMBL" id="KAH8019026.1"/>
    </source>
</evidence>